<dbReference type="AlphaFoldDB" id="A0A2T1HLJ1"/>
<name>A0A2T1HLJ1_9HYPH</name>
<keyword evidence="2" id="KW-1185">Reference proteome</keyword>
<dbReference type="EMBL" id="PVZS01000058">
    <property type="protein sequence ID" value="PSC02461.1"/>
    <property type="molecule type" value="Genomic_DNA"/>
</dbReference>
<gene>
    <name evidence="1" type="ORF">SLNSH_23980</name>
</gene>
<protein>
    <submittedName>
        <fullName evidence="1">Uncharacterized protein</fullName>
    </submittedName>
</protein>
<accession>A0A2T1HLJ1</accession>
<proteinExistence type="predicted"/>
<sequence length="77" mass="7606">MSIPAPPTSVSAPAPPISVSAPAPPVRTLAVASPFSQLAAVAEPVTFSMPTSTSPCASPPVWLAAPRSTLTPAEEAA</sequence>
<comment type="caution">
    <text evidence="1">The sequence shown here is derived from an EMBL/GenBank/DDBJ whole genome shotgun (WGS) entry which is preliminary data.</text>
</comment>
<reference evidence="2" key="1">
    <citation type="submission" date="2018-03" db="EMBL/GenBank/DDBJ databases">
        <authorList>
            <person name="Sun L."/>
            <person name="Liu H."/>
            <person name="Chen W."/>
            <person name="Huang K."/>
            <person name="Liu W."/>
            <person name="Gao X."/>
        </authorList>
    </citation>
    <scope>NUCLEOTIDE SEQUENCE [LARGE SCALE GENOMIC DNA]</scope>
    <source>
        <strain evidence="2">SH9</strain>
    </source>
</reference>
<dbReference type="Proteomes" id="UP000239772">
    <property type="component" value="Unassembled WGS sequence"/>
</dbReference>
<organism evidence="1 2">
    <name type="scientific">Alsobacter soli</name>
    <dbReference type="NCBI Taxonomy" id="2109933"/>
    <lineage>
        <taxon>Bacteria</taxon>
        <taxon>Pseudomonadati</taxon>
        <taxon>Pseudomonadota</taxon>
        <taxon>Alphaproteobacteria</taxon>
        <taxon>Hyphomicrobiales</taxon>
        <taxon>Alsobacteraceae</taxon>
        <taxon>Alsobacter</taxon>
    </lineage>
</organism>
<evidence type="ECO:0000313" key="2">
    <source>
        <dbReference type="Proteomes" id="UP000239772"/>
    </source>
</evidence>
<evidence type="ECO:0000313" key="1">
    <source>
        <dbReference type="EMBL" id="PSC02461.1"/>
    </source>
</evidence>